<keyword evidence="2" id="KW-1185">Reference proteome</keyword>
<dbReference type="AlphaFoldDB" id="A0AAV4TW65"/>
<proteinExistence type="predicted"/>
<organism evidence="1 2">
    <name type="scientific">Caerostris extrusa</name>
    <name type="common">Bark spider</name>
    <name type="synonym">Caerostris bankana</name>
    <dbReference type="NCBI Taxonomy" id="172846"/>
    <lineage>
        <taxon>Eukaryota</taxon>
        <taxon>Metazoa</taxon>
        <taxon>Ecdysozoa</taxon>
        <taxon>Arthropoda</taxon>
        <taxon>Chelicerata</taxon>
        <taxon>Arachnida</taxon>
        <taxon>Araneae</taxon>
        <taxon>Araneomorphae</taxon>
        <taxon>Entelegynae</taxon>
        <taxon>Araneoidea</taxon>
        <taxon>Araneidae</taxon>
        <taxon>Caerostris</taxon>
    </lineage>
</organism>
<dbReference type="Proteomes" id="UP001054945">
    <property type="component" value="Unassembled WGS sequence"/>
</dbReference>
<evidence type="ECO:0000313" key="2">
    <source>
        <dbReference type="Proteomes" id="UP001054945"/>
    </source>
</evidence>
<protein>
    <submittedName>
        <fullName evidence="1">Uncharacterized protein</fullName>
    </submittedName>
</protein>
<evidence type="ECO:0000313" key="1">
    <source>
        <dbReference type="EMBL" id="GIY50359.1"/>
    </source>
</evidence>
<gene>
    <name evidence="1" type="ORF">CEXT_518471</name>
</gene>
<reference evidence="1 2" key="1">
    <citation type="submission" date="2021-06" db="EMBL/GenBank/DDBJ databases">
        <title>Caerostris extrusa draft genome.</title>
        <authorList>
            <person name="Kono N."/>
            <person name="Arakawa K."/>
        </authorList>
    </citation>
    <scope>NUCLEOTIDE SEQUENCE [LARGE SCALE GENOMIC DNA]</scope>
</reference>
<sequence length="85" mass="9924">MNGYFYENRDRNNEITRQNVSDERGKATNRIIPKGSQKQYKIHKNNYFEGCHLPVRLLDFLLKKCNAGSNIDPSKTSVQFALLFE</sequence>
<dbReference type="EMBL" id="BPLR01011972">
    <property type="protein sequence ID" value="GIY50359.1"/>
    <property type="molecule type" value="Genomic_DNA"/>
</dbReference>
<accession>A0AAV4TW65</accession>
<name>A0AAV4TW65_CAEEX</name>
<comment type="caution">
    <text evidence="1">The sequence shown here is derived from an EMBL/GenBank/DDBJ whole genome shotgun (WGS) entry which is preliminary data.</text>
</comment>